<dbReference type="Pfam" id="PF00664">
    <property type="entry name" value="ABC_membrane"/>
    <property type="match status" value="1"/>
</dbReference>
<feature type="transmembrane region" description="Helical" evidence="7">
    <location>
        <begin position="163"/>
        <end position="181"/>
    </location>
</feature>
<evidence type="ECO:0000256" key="6">
    <source>
        <dbReference type="ARBA" id="ARBA00023136"/>
    </source>
</evidence>
<dbReference type="PROSITE" id="PS50893">
    <property type="entry name" value="ABC_TRANSPORTER_2"/>
    <property type="match status" value="1"/>
</dbReference>
<dbReference type="Proteomes" id="UP001519308">
    <property type="component" value="Unassembled WGS sequence"/>
</dbReference>
<dbReference type="PROSITE" id="PS00211">
    <property type="entry name" value="ABC_TRANSPORTER_1"/>
    <property type="match status" value="1"/>
</dbReference>
<evidence type="ECO:0000256" key="1">
    <source>
        <dbReference type="ARBA" id="ARBA00004651"/>
    </source>
</evidence>
<proteinExistence type="predicted"/>
<organism evidence="10 11">
    <name type="scientific">Clostridium punense</name>
    <dbReference type="NCBI Taxonomy" id="1054297"/>
    <lineage>
        <taxon>Bacteria</taxon>
        <taxon>Bacillati</taxon>
        <taxon>Bacillota</taxon>
        <taxon>Clostridia</taxon>
        <taxon>Eubacteriales</taxon>
        <taxon>Clostridiaceae</taxon>
        <taxon>Clostridium</taxon>
    </lineage>
</organism>
<sequence>MKVSLKEYLNLLSKYLKSQINSVIILATVLAGNIILQLANPQILRYFLDEATKGDTARRLTIAAIIFIGAAILQQGFNLIATYLSQNIGWRATNGLRVDLIEHCINLDMEFHKAHQPGELIERIDGDVNALFNFFSKFILNVLTNGVLLMGILLLLLREDLRIGLSLGVFAIAALCILWYLQSTKVDSWVIDRDAYGKLYGFIGEQITSTEDIRSSGAKNYVMNRFYDMLRKLLPITTKAVMNYYNMWSATLIIFTLGNVIAFGLSAYLFKKGVITIGTVYLIFSYTELLARPIEQIRQQLQDLQKAGASITRVKELLGTKSKIYEGESELTSSGSIEVNFDNVSFSYEEDSQVLKDICVQVPKGKILGVLGHTGSGKTTLAKLLVRLYDVDSGKIYLNNCSIEELTFKELRDKIAYVTQEVQLFQASVRDNLTMFNKNVKDEEILKVLYDVGLNQWYEGLSDGLGTVLQAGGGGLSAGEAQLLAFVRVFLKNPELVILDEATSRLDPITEQLIERALDKLLKNRTCIIIAHRLWTVQRADNIVILDKGTVIEQGQRESLAQDPQSKFYNLLQKGIEEVLV</sequence>
<dbReference type="InterPro" id="IPR003439">
    <property type="entry name" value="ABC_transporter-like_ATP-bd"/>
</dbReference>
<dbReference type="EMBL" id="JAGGLL010000034">
    <property type="protein sequence ID" value="MBP2023642.1"/>
    <property type="molecule type" value="Genomic_DNA"/>
</dbReference>
<evidence type="ECO:0000259" key="8">
    <source>
        <dbReference type="PROSITE" id="PS50893"/>
    </source>
</evidence>
<evidence type="ECO:0000313" key="11">
    <source>
        <dbReference type="Proteomes" id="UP001519308"/>
    </source>
</evidence>
<evidence type="ECO:0000313" key="10">
    <source>
        <dbReference type="EMBL" id="MBP2023642.1"/>
    </source>
</evidence>
<feature type="domain" description="ABC transmembrane type-1" evidence="9">
    <location>
        <begin position="24"/>
        <end position="306"/>
    </location>
</feature>
<accession>A0ABS4K774</accession>
<dbReference type="InterPro" id="IPR027417">
    <property type="entry name" value="P-loop_NTPase"/>
</dbReference>
<keyword evidence="3" id="KW-0547">Nucleotide-binding</keyword>
<evidence type="ECO:0000259" key="9">
    <source>
        <dbReference type="PROSITE" id="PS50929"/>
    </source>
</evidence>
<dbReference type="InterPro" id="IPR003593">
    <property type="entry name" value="AAA+_ATPase"/>
</dbReference>
<feature type="transmembrane region" description="Helical" evidence="7">
    <location>
        <begin position="60"/>
        <end position="84"/>
    </location>
</feature>
<comment type="caution">
    <text evidence="10">The sequence shown here is derived from an EMBL/GenBank/DDBJ whole genome shotgun (WGS) entry which is preliminary data.</text>
</comment>
<dbReference type="InterPro" id="IPR017871">
    <property type="entry name" value="ABC_transporter-like_CS"/>
</dbReference>
<dbReference type="InterPro" id="IPR039421">
    <property type="entry name" value="Type_1_exporter"/>
</dbReference>
<dbReference type="SMART" id="SM00382">
    <property type="entry name" value="AAA"/>
    <property type="match status" value="1"/>
</dbReference>
<evidence type="ECO:0000256" key="4">
    <source>
        <dbReference type="ARBA" id="ARBA00022840"/>
    </source>
</evidence>
<feature type="transmembrane region" description="Helical" evidence="7">
    <location>
        <begin position="247"/>
        <end position="270"/>
    </location>
</feature>
<reference evidence="10 11" key="1">
    <citation type="submission" date="2021-03" db="EMBL/GenBank/DDBJ databases">
        <title>Genomic Encyclopedia of Type Strains, Phase IV (KMG-IV): sequencing the most valuable type-strain genomes for metagenomic binning, comparative biology and taxonomic classification.</title>
        <authorList>
            <person name="Goeker M."/>
        </authorList>
    </citation>
    <scope>NUCLEOTIDE SEQUENCE [LARGE SCALE GENOMIC DNA]</scope>
    <source>
        <strain evidence="10 11">DSM 28650</strain>
    </source>
</reference>
<feature type="domain" description="ABC transporter" evidence="8">
    <location>
        <begin position="339"/>
        <end position="573"/>
    </location>
</feature>
<keyword evidence="2 7" id="KW-0812">Transmembrane</keyword>
<protein>
    <submittedName>
        <fullName evidence="10">ABC-type multidrug transport system fused ATPase/permease subunit</fullName>
    </submittedName>
</protein>
<evidence type="ECO:0000256" key="5">
    <source>
        <dbReference type="ARBA" id="ARBA00022989"/>
    </source>
</evidence>
<dbReference type="Gene3D" id="3.40.50.300">
    <property type="entry name" value="P-loop containing nucleotide triphosphate hydrolases"/>
    <property type="match status" value="1"/>
</dbReference>
<dbReference type="InterPro" id="IPR011527">
    <property type="entry name" value="ABC1_TM_dom"/>
</dbReference>
<keyword evidence="4" id="KW-0067">ATP-binding</keyword>
<dbReference type="InterPro" id="IPR036640">
    <property type="entry name" value="ABC1_TM_sf"/>
</dbReference>
<dbReference type="Gene3D" id="1.20.1560.10">
    <property type="entry name" value="ABC transporter type 1, transmembrane domain"/>
    <property type="match status" value="1"/>
</dbReference>
<evidence type="ECO:0000256" key="3">
    <source>
        <dbReference type="ARBA" id="ARBA00022741"/>
    </source>
</evidence>
<dbReference type="PROSITE" id="PS50929">
    <property type="entry name" value="ABC_TM1F"/>
    <property type="match status" value="1"/>
</dbReference>
<dbReference type="PANTHER" id="PTHR43394">
    <property type="entry name" value="ATP-DEPENDENT PERMEASE MDL1, MITOCHONDRIAL"/>
    <property type="match status" value="1"/>
</dbReference>
<feature type="transmembrane region" description="Helical" evidence="7">
    <location>
        <begin position="20"/>
        <end position="39"/>
    </location>
</feature>
<dbReference type="RefSeq" id="WP_209649861.1">
    <property type="nucleotide sequence ID" value="NZ_JAGGLL010000034.1"/>
</dbReference>
<dbReference type="Pfam" id="PF00005">
    <property type="entry name" value="ABC_tran"/>
    <property type="match status" value="1"/>
</dbReference>
<dbReference type="CDD" id="cd07346">
    <property type="entry name" value="ABC_6TM_exporters"/>
    <property type="match status" value="1"/>
</dbReference>
<dbReference type="SUPFAM" id="SSF52540">
    <property type="entry name" value="P-loop containing nucleoside triphosphate hydrolases"/>
    <property type="match status" value="1"/>
</dbReference>
<keyword evidence="6 7" id="KW-0472">Membrane</keyword>
<dbReference type="PANTHER" id="PTHR43394:SF1">
    <property type="entry name" value="ATP-BINDING CASSETTE SUB-FAMILY B MEMBER 10, MITOCHONDRIAL"/>
    <property type="match status" value="1"/>
</dbReference>
<evidence type="ECO:0000256" key="2">
    <source>
        <dbReference type="ARBA" id="ARBA00022692"/>
    </source>
</evidence>
<comment type="subcellular location">
    <subcellularLocation>
        <location evidence="1">Cell membrane</location>
        <topology evidence="1">Multi-pass membrane protein</topology>
    </subcellularLocation>
</comment>
<gene>
    <name evidence="10" type="ORF">J2Z44_003481</name>
</gene>
<name>A0ABS4K774_9CLOT</name>
<dbReference type="SUPFAM" id="SSF90123">
    <property type="entry name" value="ABC transporter transmembrane region"/>
    <property type="match status" value="1"/>
</dbReference>
<keyword evidence="11" id="KW-1185">Reference proteome</keyword>
<evidence type="ECO:0000256" key="7">
    <source>
        <dbReference type="SAM" id="Phobius"/>
    </source>
</evidence>
<keyword evidence="5 7" id="KW-1133">Transmembrane helix</keyword>
<feature type="transmembrane region" description="Helical" evidence="7">
    <location>
        <begin position="138"/>
        <end position="156"/>
    </location>
</feature>